<gene>
    <name evidence="2" type="ORF">BQ8794_60281</name>
</gene>
<dbReference type="AlphaFoldDB" id="A0A1R3VGI3"/>
<dbReference type="InterPro" id="IPR027450">
    <property type="entry name" value="AlkB-like"/>
</dbReference>
<protein>
    <submittedName>
        <fullName evidence="2">Alkylated DNA repair protein</fullName>
    </submittedName>
</protein>
<keyword evidence="3" id="KW-1185">Reference proteome</keyword>
<sequence length="215" mass="24428">MPSLKTRQPQFAGQGDLLLAPDFHARDDLPEGFHYQPELITAEEEAELVRQLESLAFQPFDFHGHLANRRVAGFGLRYDFDQRKVVEAPAIPAFLMPLRDKVAAFARLPADAFVQVLINEYRPGAGIGWHRDKPQFDAVAGVSLLAPCSFRLRRKNGTRWARETVTLEPRSAYLMTGRARTEWAHSIQPVAAHRYSITLRTLRPQRSTRSEAIVR</sequence>
<dbReference type="STRING" id="1631249.BQ8794_60281"/>
<dbReference type="PANTHER" id="PTHR12463:SF1">
    <property type="entry name" value="2-OXOGLUTARATE AND FE-DEPENDENT OXYGENASE FAMILY PROTEIN"/>
    <property type="match status" value="1"/>
</dbReference>
<dbReference type="GO" id="GO:0032451">
    <property type="term" value="F:demethylase activity"/>
    <property type="evidence" value="ECO:0007669"/>
    <property type="project" value="TreeGrafter"/>
</dbReference>
<evidence type="ECO:0000259" key="1">
    <source>
        <dbReference type="PROSITE" id="PS51471"/>
    </source>
</evidence>
<proteinExistence type="predicted"/>
<dbReference type="RefSeq" id="WP_077382100.1">
    <property type="nucleotide sequence ID" value="NZ_FTPD01000056.1"/>
</dbReference>
<dbReference type="Gene3D" id="2.60.120.590">
    <property type="entry name" value="Alpha-ketoglutarate-dependent dioxygenase AlkB-like"/>
    <property type="match status" value="1"/>
</dbReference>
<feature type="domain" description="Fe2OG dioxygenase" evidence="1">
    <location>
        <begin position="112"/>
        <end position="206"/>
    </location>
</feature>
<organism evidence="2 3">
    <name type="scientific">Mesorhizobium prunaredense</name>
    <dbReference type="NCBI Taxonomy" id="1631249"/>
    <lineage>
        <taxon>Bacteria</taxon>
        <taxon>Pseudomonadati</taxon>
        <taxon>Pseudomonadota</taxon>
        <taxon>Alphaproteobacteria</taxon>
        <taxon>Hyphomicrobiales</taxon>
        <taxon>Phyllobacteriaceae</taxon>
        <taxon>Mesorhizobium</taxon>
    </lineage>
</organism>
<name>A0A1R3VGI3_9HYPH</name>
<evidence type="ECO:0000313" key="3">
    <source>
        <dbReference type="Proteomes" id="UP000188388"/>
    </source>
</evidence>
<accession>A0A1R3VGI3</accession>
<dbReference type="EMBL" id="FTPD01000056">
    <property type="protein sequence ID" value="SIT58972.1"/>
    <property type="molecule type" value="Genomic_DNA"/>
</dbReference>
<dbReference type="InterPro" id="IPR037151">
    <property type="entry name" value="AlkB-like_sf"/>
</dbReference>
<dbReference type="GO" id="GO:0070988">
    <property type="term" value="P:demethylation"/>
    <property type="evidence" value="ECO:0007669"/>
    <property type="project" value="InterPro"/>
</dbReference>
<evidence type="ECO:0000313" key="2">
    <source>
        <dbReference type="EMBL" id="SIT58972.1"/>
    </source>
</evidence>
<reference evidence="3" key="1">
    <citation type="submission" date="2017-01" db="EMBL/GenBank/DDBJ databases">
        <authorList>
            <person name="Brunel B."/>
        </authorList>
    </citation>
    <scope>NUCLEOTIDE SEQUENCE [LARGE SCALE GENOMIC DNA]</scope>
</reference>
<dbReference type="SUPFAM" id="SSF51197">
    <property type="entry name" value="Clavaminate synthase-like"/>
    <property type="match status" value="1"/>
</dbReference>
<dbReference type="GO" id="GO:0016491">
    <property type="term" value="F:oxidoreductase activity"/>
    <property type="evidence" value="ECO:0007669"/>
    <property type="project" value="TreeGrafter"/>
</dbReference>
<dbReference type="Pfam" id="PF13532">
    <property type="entry name" value="2OG-FeII_Oxy_2"/>
    <property type="match status" value="1"/>
</dbReference>
<dbReference type="Proteomes" id="UP000188388">
    <property type="component" value="Unassembled WGS sequence"/>
</dbReference>
<dbReference type="PROSITE" id="PS51471">
    <property type="entry name" value="FE2OG_OXY"/>
    <property type="match status" value="1"/>
</dbReference>
<dbReference type="InterPro" id="IPR005123">
    <property type="entry name" value="Oxoglu/Fe-dep_dioxygenase_dom"/>
</dbReference>
<dbReference type="PANTHER" id="PTHR12463">
    <property type="entry name" value="OXYGENASE-RELATED"/>
    <property type="match status" value="1"/>
</dbReference>
<dbReference type="InterPro" id="IPR032857">
    <property type="entry name" value="ALKBH4"/>
</dbReference>